<dbReference type="Gene3D" id="2.70.98.60">
    <property type="entry name" value="alpha-galactosidase from lactobacil brevis"/>
    <property type="match status" value="1"/>
</dbReference>
<name>A0ABV6L210_9SPHI</name>
<evidence type="ECO:0000256" key="1">
    <source>
        <dbReference type="ARBA" id="ARBA00001255"/>
    </source>
</evidence>
<dbReference type="EMBL" id="JBHLTS010000017">
    <property type="protein sequence ID" value="MFC0513768.1"/>
    <property type="molecule type" value="Genomic_DNA"/>
</dbReference>
<organism evidence="9 10">
    <name type="scientific">Mucilaginibacter angelicae</name>
    <dbReference type="NCBI Taxonomy" id="869718"/>
    <lineage>
        <taxon>Bacteria</taxon>
        <taxon>Pseudomonadati</taxon>
        <taxon>Bacteroidota</taxon>
        <taxon>Sphingobacteriia</taxon>
        <taxon>Sphingobacteriales</taxon>
        <taxon>Sphingobacteriaceae</taxon>
        <taxon>Mucilaginibacter</taxon>
    </lineage>
</organism>
<protein>
    <recommendedName>
        <fullName evidence="2 5">Alpha-galactosidase</fullName>
        <ecNumber evidence="2 5">3.2.1.22</ecNumber>
    </recommendedName>
</protein>
<feature type="signal peptide" evidence="6">
    <location>
        <begin position="1"/>
        <end position="20"/>
    </location>
</feature>
<evidence type="ECO:0000256" key="4">
    <source>
        <dbReference type="ARBA" id="ARBA00023295"/>
    </source>
</evidence>
<keyword evidence="6" id="KW-0732">Signal</keyword>
<dbReference type="Pfam" id="PF02065">
    <property type="entry name" value="Melibiase"/>
    <property type="match status" value="1"/>
</dbReference>
<dbReference type="InterPro" id="IPR017853">
    <property type="entry name" value="GH"/>
</dbReference>
<evidence type="ECO:0000256" key="5">
    <source>
        <dbReference type="PIRNR" id="PIRNR005536"/>
    </source>
</evidence>
<dbReference type="InterPro" id="IPR050985">
    <property type="entry name" value="Alpha-glycosidase_related"/>
</dbReference>
<keyword evidence="10" id="KW-1185">Reference proteome</keyword>
<keyword evidence="4 5" id="KW-0326">Glycosidase</keyword>
<dbReference type="InterPro" id="IPR038417">
    <property type="entry name" value="Alpga-gal_N_sf"/>
</dbReference>
<comment type="catalytic activity">
    <reaction evidence="1 5">
        <text>Hydrolysis of terminal, non-reducing alpha-D-galactose residues in alpha-D-galactosides, including galactose oligosaccharides, galactomannans and galactolipids.</text>
        <dbReference type="EC" id="3.2.1.22"/>
    </reaction>
</comment>
<dbReference type="InterPro" id="IPR000111">
    <property type="entry name" value="Glyco_hydro_27/36_CS"/>
</dbReference>
<dbReference type="Proteomes" id="UP001589828">
    <property type="component" value="Unassembled WGS sequence"/>
</dbReference>
<dbReference type="InterPro" id="IPR013780">
    <property type="entry name" value="Glyco_hydro_b"/>
</dbReference>
<dbReference type="RefSeq" id="WP_377021626.1">
    <property type="nucleotide sequence ID" value="NZ_JBHLTS010000017.1"/>
</dbReference>
<evidence type="ECO:0000256" key="3">
    <source>
        <dbReference type="ARBA" id="ARBA00022801"/>
    </source>
</evidence>
<dbReference type="InterPro" id="IPR031704">
    <property type="entry name" value="Glyco_hydro_36_N"/>
</dbReference>
<dbReference type="CDD" id="cd14791">
    <property type="entry name" value="GH36"/>
    <property type="match status" value="1"/>
</dbReference>
<dbReference type="EC" id="3.2.1.22" evidence="2 5"/>
<dbReference type="PIRSF" id="PIRSF005536">
    <property type="entry name" value="Agal"/>
    <property type="match status" value="1"/>
</dbReference>
<feature type="domain" description="Glycosyl hydrolase family 36 N-terminal" evidence="8">
    <location>
        <begin position="68"/>
        <end position="270"/>
    </location>
</feature>
<feature type="domain" description="Glycosyl hydrolase family 36 C-terminal" evidence="7">
    <location>
        <begin position="630"/>
        <end position="717"/>
    </location>
</feature>
<dbReference type="PANTHER" id="PTHR43053:SF3">
    <property type="entry name" value="ALPHA-GALACTOSIDASE C-RELATED"/>
    <property type="match status" value="1"/>
</dbReference>
<sequence length="723" mass="83132">MNKLLLCIYLSFFFSGAVLKAQSNKEITIATKNLNLIFAVGGNNRVYQLYLGKRFLNQDDISLVPFSNKHEAYITGGMEDLLQPAIRLTHTNGNPSLELRYVNHTTRSVDDNTSETNILLRDPKYPVQVILHYQAFNKEDIIKAWAEIKNDEQGEITMENYASAMLHFEAKDYWLTQFHGDWASEMKMQESKLTSGVKEIDSKLGTRADMYQTPAFFLALNKPADETTGELIAGTLAWTGNFQFHFEVDERNALRVISGINPYASAYKLKKGETFITPAFIFTYSNTGKGQASRNLHQWARNYGVLDGNKPRFTLLNNWEATHVNFDEKELTGLFDDAAKLGVDLFLLDDGWFGNKYPRNNDKAGLGDWQEDKLKLPNGISYLVKQAEDKGLKFGIWLEPEMVNPKSELYGQHPDWILKLPDRDENYQRNQLVLDLTNPKVADYIYHTVVDMLAKNPGLAYIKWDCNRSMTNTWSPYLKDRQSALFVDYTLSLYRILDRIRQKYPHLPIMLCSGGGGRTDYGALKYFTEFWPSDDTDPLERVYIQWGYSNFFPALTISSHVTSWGKQSIKFRTDVAMMGKLGYDIKVSKMTDDELQFSKQAVKNYERLNSIIWFGDLYRIISPYDENRMVAMYVNEQKSKAVLFNYNLNTRYKEVFNRVRLQGLDSRKLYRIDETNLMPGSKSNLAENGRVFSGDYLMTMGLNLTPGKLIPLTSMVIEINAEN</sequence>
<accession>A0ABV6L210</accession>
<evidence type="ECO:0000256" key="2">
    <source>
        <dbReference type="ARBA" id="ARBA00012755"/>
    </source>
</evidence>
<dbReference type="PROSITE" id="PS00512">
    <property type="entry name" value="ALPHA_GALACTOSIDASE"/>
    <property type="match status" value="1"/>
</dbReference>
<dbReference type="Pfam" id="PF16874">
    <property type="entry name" value="Glyco_hydro_36C"/>
    <property type="match status" value="1"/>
</dbReference>
<evidence type="ECO:0000313" key="9">
    <source>
        <dbReference type="EMBL" id="MFC0513768.1"/>
    </source>
</evidence>
<evidence type="ECO:0000259" key="7">
    <source>
        <dbReference type="Pfam" id="PF16874"/>
    </source>
</evidence>
<evidence type="ECO:0000313" key="10">
    <source>
        <dbReference type="Proteomes" id="UP001589828"/>
    </source>
</evidence>
<keyword evidence="3 5" id="KW-0378">Hydrolase</keyword>
<dbReference type="InterPro" id="IPR002252">
    <property type="entry name" value="Glyco_hydro_36"/>
</dbReference>
<dbReference type="SUPFAM" id="SSF51445">
    <property type="entry name" value="(Trans)glycosidases"/>
    <property type="match status" value="1"/>
</dbReference>
<gene>
    <name evidence="9" type="ORF">ACFFGT_06140</name>
</gene>
<evidence type="ECO:0000256" key="6">
    <source>
        <dbReference type="SAM" id="SignalP"/>
    </source>
</evidence>
<dbReference type="GO" id="GO:0004557">
    <property type="term" value="F:alpha-galactosidase activity"/>
    <property type="evidence" value="ECO:0007669"/>
    <property type="project" value="UniProtKB-EC"/>
</dbReference>
<dbReference type="PRINTS" id="PR00743">
    <property type="entry name" value="GLHYDRLASE36"/>
</dbReference>
<feature type="chain" id="PRO_5045572759" description="Alpha-galactosidase" evidence="6">
    <location>
        <begin position="21"/>
        <end position="723"/>
    </location>
</feature>
<comment type="caution">
    <text evidence="9">The sequence shown here is derived from an EMBL/GenBank/DDBJ whole genome shotgun (WGS) entry which is preliminary data.</text>
</comment>
<dbReference type="PANTHER" id="PTHR43053">
    <property type="entry name" value="GLYCOSIDASE FAMILY 31"/>
    <property type="match status" value="1"/>
</dbReference>
<reference evidence="9 10" key="1">
    <citation type="submission" date="2024-09" db="EMBL/GenBank/DDBJ databases">
        <authorList>
            <person name="Sun Q."/>
            <person name="Mori K."/>
        </authorList>
    </citation>
    <scope>NUCLEOTIDE SEQUENCE [LARGE SCALE GENOMIC DNA]</scope>
    <source>
        <strain evidence="9 10">NCAIM B.02415</strain>
    </source>
</reference>
<comment type="similarity">
    <text evidence="5">Belongs to the glycosyl hydrolase.</text>
</comment>
<proteinExistence type="inferred from homology"/>
<dbReference type="InterPro" id="IPR013785">
    <property type="entry name" value="Aldolase_TIM"/>
</dbReference>
<dbReference type="InterPro" id="IPR031705">
    <property type="entry name" value="Glyco_hydro_36_C"/>
</dbReference>
<dbReference type="Gene3D" id="2.60.40.1180">
    <property type="entry name" value="Golgi alpha-mannosidase II"/>
    <property type="match status" value="1"/>
</dbReference>
<dbReference type="Pfam" id="PF16875">
    <property type="entry name" value="Glyco_hydro_36N"/>
    <property type="match status" value="1"/>
</dbReference>
<dbReference type="Gene3D" id="3.20.20.70">
    <property type="entry name" value="Aldolase class I"/>
    <property type="match status" value="1"/>
</dbReference>
<evidence type="ECO:0000259" key="8">
    <source>
        <dbReference type="Pfam" id="PF16875"/>
    </source>
</evidence>